<accession>A0ABD3RZ06</accession>
<proteinExistence type="predicted"/>
<evidence type="ECO:0000313" key="4">
    <source>
        <dbReference type="Proteomes" id="UP001530377"/>
    </source>
</evidence>
<protein>
    <recommendedName>
        <fullName evidence="2">YdbS-like PH domain-containing protein</fullName>
    </recommendedName>
</protein>
<dbReference type="Proteomes" id="UP001530377">
    <property type="component" value="Unassembled WGS sequence"/>
</dbReference>
<dbReference type="InterPro" id="IPR005182">
    <property type="entry name" value="YdbS-like_PH"/>
</dbReference>
<organism evidence="3 4">
    <name type="scientific">Cyclostephanos tholiformis</name>
    <dbReference type="NCBI Taxonomy" id="382380"/>
    <lineage>
        <taxon>Eukaryota</taxon>
        <taxon>Sar</taxon>
        <taxon>Stramenopiles</taxon>
        <taxon>Ochrophyta</taxon>
        <taxon>Bacillariophyta</taxon>
        <taxon>Coscinodiscophyceae</taxon>
        <taxon>Thalassiosirophycidae</taxon>
        <taxon>Stephanodiscales</taxon>
        <taxon>Stephanodiscaceae</taxon>
        <taxon>Cyclostephanos</taxon>
    </lineage>
</organism>
<feature type="domain" description="YdbS-like PH" evidence="2">
    <location>
        <begin position="160"/>
        <end position="227"/>
    </location>
</feature>
<dbReference type="AlphaFoldDB" id="A0ABD3RZ06"/>
<keyword evidence="1" id="KW-0732">Signal</keyword>
<dbReference type="PROSITE" id="PS51257">
    <property type="entry name" value="PROKAR_LIPOPROTEIN"/>
    <property type="match status" value="1"/>
</dbReference>
<evidence type="ECO:0000256" key="1">
    <source>
        <dbReference type="SAM" id="SignalP"/>
    </source>
</evidence>
<reference evidence="3 4" key="1">
    <citation type="submission" date="2024-10" db="EMBL/GenBank/DDBJ databases">
        <title>Updated reference genomes for cyclostephanoid diatoms.</title>
        <authorList>
            <person name="Roberts W.R."/>
            <person name="Alverson A.J."/>
        </authorList>
    </citation>
    <scope>NUCLEOTIDE SEQUENCE [LARGE SCALE GENOMIC DNA]</scope>
    <source>
        <strain evidence="3 4">AJA228-03</strain>
    </source>
</reference>
<evidence type="ECO:0000259" key="2">
    <source>
        <dbReference type="Pfam" id="PF03703"/>
    </source>
</evidence>
<dbReference type="EMBL" id="JALLPB020000105">
    <property type="protein sequence ID" value="KAL3817427.1"/>
    <property type="molecule type" value="Genomic_DNA"/>
</dbReference>
<gene>
    <name evidence="3" type="ORF">ACHAXA_011056</name>
</gene>
<dbReference type="PANTHER" id="PTHR35688:SF2">
    <property type="entry name" value="NAD(P)-LINKED OXIDOREDUCTASE SUPERFAMILY PROTEIN"/>
    <property type="match status" value="1"/>
</dbReference>
<comment type="caution">
    <text evidence="3">The sequence shown here is derived from an EMBL/GenBank/DDBJ whole genome shotgun (WGS) entry which is preliminary data.</text>
</comment>
<feature type="signal peptide" evidence="1">
    <location>
        <begin position="1"/>
        <end position="25"/>
    </location>
</feature>
<dbReference type="PANTHER" id="PTHR35688">
    <property type="entry name" value="NAD(P)-LINKED OXIDOREDUCTASE SUPERFAMILY PROTEIN"/>
    <property type="match status" value="1"/>
</dbReference>
<name>A0ABD3RZ06_9STRA</name>
<keyword evidence="4" id="KW-1185">Reference proteome</keyword>
<feature type="chain" id="PRO_5044890263" description="YdbS-like PH domain-containing protein" evidence="1">
    <location>
        <begin position="26"/>
        <end position="250"/>
    </location>
</feature>
<evidence type="ECO:0000313" key="3">
    <source>
        <dbReference type="EMBL" id="KAL3817427.1"/>
    </source>
</evidence>
<sequence>MMKISACTLALAVATSMSVTTGCLAFVPSSTANTAMSPSSSSSSSFSSSSSYRQLSRPLFASSEGESESAFVAIADAADEDKTFEVVEKFGKGAAKAKRGKRKGGEAAPSTPSKAFATLAPEETFYEGPPAITETIAPTISILTVVGIIPAAAAWARQAWVRYTITNRRIRVTSGIGGKDMAEIVYPDVVEIRTVKRLFGDGDVVFFLRDGAKFEMRNVPNFAETIDFVLKNVDEDVVRMYKSKGDVGAQ</sequence>
<dbReference type="Pfam" id="PF03703">
    <property type="entry name" value="bPH_2"/>
    <property type="match status" value="1"/>
</dbReference>